<protein>
    <submittedName>
        <fullName evidence="2">Uncharacterized protein</fullName>
    </submittedName>
</protein>
<feature type="compositionally biased region" description="Basic and acidic residues" evidence="1">
    <location>
        <begin position="106"/>
        <end position="121"/>
    </location>
</feature>
<feature type="compositionally biased region" description="Acidic residues" evidence="1">
    <location>
        <begin position="92"/>
        <end position="105"/>
    </location>
</feature>
<dbReference type="AlphaFoldDB" id="A0A8J8T3C1"/>
<accession>A0A8J8T3C1</accession>
<proteinExistence type="predicted"/>
<feature type="region of interest" description="Disordered" evidence="1">
    <location>
        <begin position="91"/>
        <end position="126"/>
    </location>
</feature>
<reference evidence="2" key="1">
    <citation type="submission" date="2019-06" db="EMBL/GenBank/DDBJ databases">
        <authorList>
            <person name="Zheng W."/>
        </authorList>
    </citation>
    <scope>NUCLEOTIDE SEQUENCE</scope>
    <source>
        <strain evidence="2">QDHG01</strain>
    </source>
</reference>
<gene>
    <name evidence="2" type="ORF">FGO68_gene15761</name>
</gene>
<dbReference type="EMBL" id="RRYP01008098">
    <property type="protein sequence ID" value="TNV80016.1"/>
    <property type="molecule type" value="Genomic_DNA"/>
</dbReference>
<comment type="caution">
    <text evidence="2">The sequence shown here is derived from an EMBL/GenBank/DDBJ whole genome shotgun (WGS) entry which is preliminary data.</text>
</comment>
<dbReference type="Proteomes" id="UP000785679">
    <property type="component" value="Unassembled WGS sequence"/>
</dbReference>
<evidence type="ECO:0000256" key="1">
    <source>
        <dbReference type="SAM" id="MobiDB-lite"/>
    </source>
</evidence>
<sequence length="287" mass="33812">MKANYCEIQEEQKECPSLKEERKNSDSQRDTISFEYLIKAAYQKASDNSQVNQESLIFGQCKCNAPERIILAPNEQQSQVTDDINEQSMLEEVVDESSDNSEEEKLEQSTESRTSEEENKQVEPSQQQIQTVCANFNFYEHRYALRSMARLSDKILKELQRAQKLINEGKILSKRQKHYLKILQKSAHRTNESRILNSADAWRASLKVMKSDVKIETLKTFLVEQFARDFAVFYQYLIACRKNPPKVRDRRDKKAPAETYRYYRDNNIKKEIQMINRFKDIVYSLYA</sequence>
<evidence type="ECO:0000313" key="3">
    <source>
        <dbReference type="Proteomes" id="UP000785679"/>
    </source>
</evidence>
<name>A0A8J8T3C1_HALGN</name>
<evidence type="ECO:0000313" key="2">
    <source>
        <dbReference type="EMBL" id="TNV80016.1"/>
    </source>
</evidence>
<keyword evidence="3" id="KW-1185">Reference proteome</keyword>
<organism evidence="2 3">
    <name type="scientific">Halteria grandinella</name>
    <dbReference type="NCBI Taxonomy" id="5974"/>
    <lineage>
        <taxon>Eukaryota</taxon>
        <taxon>Sar</taxon>
        <taxon>Alveolata</taxon>
        <taxon>Ciliophora</taxon>
        <taxon>Intramacronucleata</taxon>
        <taxon>Spirotrichea</taxon>
        <taxon>Stichotrichia</taxon>
        <taxon>Sporadotrichida</taxon>
        <taxon>Halteriidae</taxon>
        <taxon>Halteria</taxon>
    </lineage>
</organism>